<evidence type="ECO:0000256" key="1">
    <source>
        <dbReference type="SAM" id="MobiDB-lite"/>
    </source>
</evidence>
<dbReference type="RefSeq" id="XP_009165213.1">
    <property type="nucleotide sequence ID" value="XM_009166949.1"/>
</dbReference>
<feature type="region of interest" description="Disordered" evidence="1">
    <location>
        <begin position="36"/>
        <end position="80"/>
    </location>
</feature>
<dbReference type="GeneID" id="20316839"/>
<sequence>MYRSRMPYTRWHAKAELLKEQLQQAMRERYSHLRKEESSLDVSVGTENDKSSGMPTRDLASRIRPTSEDRQDDSSSTSQKIVIKAIRQQQKECQRENKRLGFGTQCERFKKQVKEQAPPPGTYTVKLLSLNIAHKSELRQEEPFTKASKVTRLAHKQNSSLGPGVYEPHRFLDRSTVVESKGRFDTSNEVRCGRIKYGCLSTLLPPQNGPRFTDFPTSVDLLETRDYKKKGKFSLVERFPRKKKGLRIGPTKYDPRNPYENPISFNVKQVPFLKTAERMTKKQYQAFIGNVTPFTGPGRYSISKEDKNPLAGPLFAREPIEKIRCAERMHLLDYRLRPKNIPKGWTSQPLIKDRVDSHNIGRRIWLR</sequence>
<dbReference type="CTD" id="20316839"/>
<dbReference type="KEGG" id="ovi:T265_02651"/>
<reference evidence="2 3" key="1">
    <citation type="submission" date="2013-11" db="EMBL/GenBank/DDBJ databases">
        <title>Opisthorchis viverrini - life in the bile duct.</title>
        <authorList>
            <person name="Young N.D."/>
            <person name="Nagarajan N."/>
            <person name="Lin S.J."/>
            <person name="Korhonen P.K."/>
            <person name="Jex A.R."/>
            <person name="Hall R.S."/>
            <person name="Safavi-Hemami H."/>
            <person name="Kaewkong W."/>
            <person name="Bertrand D."/>
            <person name="Gao S."/>
            <person name="Seet Q."/>
            <person name="Wongkham S."/>
            <person name="Teh B.T."/>
            <person name="Wongkham C."/>
            <person name="Intapan P.M."/>
            <person name="Maleewong W."/>
            <person name="Yang X."/>
            <person name="Hu M."/>
            <person name="Wang Z."/>
            <person name="Hofmann A."/>
            <person name="Sternberg P.W."/>
            <person name="Tan P."/>
            <person name="Wang J."/>
            <person name="Gasser R.B."/>
        </authorList>
    </citation>
    <scope>NUCLEOTIDE SEQUENCE [LARGE SCALE GENOMIC DNA]</scope>
</reference>
<dbReference type="InterPro" id="IPR033557">
    <property type="entry name" value="CIMAP2"/>
</dbReference>
<organism evidence="2 3">
    <name type="scientific">Opisthorchis viverrini</name>
    <name type="common">Southeast Asian liver fluke</name>
    <dbReference type="NCBI Taxonomy" id="6198"/>
    <lineage>
        <taxon>Eukaryota</taxon>
        <taxon>Metazoa</taxon>
        <taxon>Spiralia</taxon>
        <taxon>Lophotrochozoa</taxon>
        <taxon>Platyhelminthes</taxon>
        <taxon>Trematoda</taxon>
        <taxon>Digenea</taxon>
        <taxon>Opisthorchiida</taxon>
        <taxon>Opisthorchiata</taxon>
        <taxon>Opisthorchiidae</taxon>
        <taxon>Opisthorchis</taxon>
    </lineage>
</organism>
<evidence type="ECO:0000313" key="3">
    <source>
        <dbReference type="Proteomes" id="UP000054324"/>
    </source>
</evidence>
<dbReference type="OrthoDB" id="6275292at2759"/>
<gene>
    <name evidence="2" type="ORF">T265_02651</name>
</gene>
<dbReference type="AlphaFoldDB" id="A0A075A648"/>
<protein>
    <submittedName>
        <fullName evidence="2">Uncharacterized protein</fullName>
    </submittedName>
</protein>
<dbReference type="Proteomes" id="UP000054324">
    <property type="component" value="Unassembled WGS sequence"/>
</dbReference>
<keyword evidence="3" id="KW-1185">Reference proteome</keyword>
<feature type="compositionally biased region" description="Basic and acidic residues" evidence="1">
    <location>
        <begin position="59"/>
        <end position="73"/>
    </location>
</feature>
<dbReference type="STRING" id="6198.A0A075A648"/>
<dbReference type="PANTHER" id="PTHR34914">
    <property type="entry name" value="LYMPHOCYTE EXPANSION MOLECULE"/>
    <property type="match status" value="1"/>
</dbReference>
<dbReference type="EMBL" id="KL596651">
    <property type="protein sequence ID" value="KER31090.1"/>
    <property type="molecule type" value="Genomic_DNA"/>
</dbReference>
<name>A0A075A648_OPIVI</name>
<dbReference type="PANTHER" id="PTHR34914:SF1">
    <property type="entry name" value="LYMPHOCYTE EXPANSION MOLECULE"/>
    <property type="match status" value="1"/>
</dbReference>
<evidence type="ECO:0000313" key="2">
    <source>
        <dbReference type="EMBL" id="KER31090.1"/>
    </source>
</evidence>
<proteinExistence type="predicted"/>
<accession>A0A075A648</accession>